<dbReference type="EMBL" id="CP137308">
    <property type="protein sequence ID" value="WQF81174.1"/>
    <property type="molecule type" value="Genomic_DNA"/>
</dbReference>
<dbReference type="AlphaFoldDB" id="A0AAX4IDW7"/>
<dbReference type="GeneID" id="87942691"/>
<feature type="compositionally biased region" description="Polar residues" evidence="1">
    <location>
        <begin position="27"/>
        <end position="43"/>
    </location>
</feature>
<evidence type="ECO:0000256" key="1">
    <source>
        <dbReference type="SAM" id="MobiDB-lite"/>
    </source>
</evidence>
<keyword evidence="3" id="KW-1185">Reference proteome</keyword>
<feature type="region of interest" description="Disordered" evidence="1">
    <location>
        <begin position="1"/>
        <end position="52"/>
    </location>
</feature>
<organism evidence="2 3">
    <name type="scientific">Colletotrichum destructivum</name>
    <dbReference type="NCBI Taxonomy" id="34406"/>
    <lineage>
        <taxon>Eukaryota</taxon>
        <taxon>Fungi</taxon>
        <taxon>Dikarya</taxon>
        <taxon>Ascomycota</taxon>
        <taxon>Pezizomycotina</taxon>
        <taxon>Sordariomycetes</taxon>
        <taxon>Hypocreomycetidae</taxon>
        <taxon>Glomerellales</taxon>
        <taxon>Glomerellaceae</taxon>
        <taxon>Colletotrichum</taxon>
        <taxon>Colletotrichum destructivum species complex</taxon>
    </lineage>
</organism>
<evidence type="ECO:0000313" key="3">
    <source>
        <dbReference type="Proteomes" id="UP001322277"/>
    </source>
</evidence>
<dbReference type="RefSeq" id="XP_062778398.1">
    <property type="nucleotide sequence ID" value="XM_062922347.1"/>
</dbReference>
<name>A0AAX4IDW7_9PEZI</name>
<dbReference type="Proteomes" id="UP001322277">
    <property type="component" value="Chromosome 4"/>
</dbReference>
<protein>
    <submittedName>
        <fullName evidence="2">Uncharacterized protein</fullName>
    </submittedName>
</protein>
<reference evidence="3" key="1">
    <citation type="journal article" date="2023" name="bioRxiv">
        <title>Complete genome of the Medicago anthracnose fungus, Colletotrichum destructivum, reveals a mini-chromosome-like region within a core chromosome.</title>
        <authorList>
            <person name="Lapalu N."/>
            <person name="Simon A."/>
            <person name="Lu A."/>
            <person name="Plaumann P.-L."/>
            <person name="Amselem J."/>
            <person name="Pigne S."/>
            <person name="Auger A."/>
            <person name="Koch C."/>
            <person name="Dallery J.-F."/>
            <person name="O'Connell R.J."/>
        </authorList>
    </citation>
    <scope>NUCLEOTIDE SEQUENCE [LARGE SCALE GENOMIC DNA]</scope>
    <source>
        <strain evidence="3">CBS 520.97</strain>
    </source>
</reference>
<dbReference type="KEGG" id="cdet:87942691"/>
<gene>
    <name evidence="2" type="ORF">CDEST_06188</name>
</gene>
<sequence length="52" mass="6083">MLCETEKTNGRTAFPPPFLRTIRYPSTYPTRRSQSLHEAQPLQSRRLHIIDA</sequence>
<evidence type="ECO:0000313" key="2">
    <source>
        <dbReference type="EMBL" id="WQF81174.1"/>
    </source>
</evidence>
<accession>A0AAX4IDW7</accession>
<proteinExistence type="predicted"/>